<feature type="region of interest" description="Disordered" evidence="1">
    <location>
        <begin position="1"/>
        <end position="96"/>
    </location>
</feature>
<feature type="compositionally biased region" description="Basic and acidic residues" evidence="1">
    <location>
        <begin position="122"/>
        <end position="137"/>
    </location>
</feature>
<feature type="region of interest" description="Disordered" evidence="1">
    <location>
        <begin position="122"/>
        <end position="156"/>
    </location>
</feature>
<comment type="caution">
    <text evidence="2">The sequence shown here is derived from an EMBL/GenBank/DDBJ whole genome shotgun (WGS) entry which is preliminary data.</text>
</comment>
<feature type="compositionally biased region" description="Basic and acidic residues" evidence="1">
    <location>
        <begin position="59"/>
        <end position="81"/>
    </location>
</feature>
<feature type="compositionally biased region" description="Basic and acidic residues" evidence="1">
    <location>
        <begin position="37"/>
        <end position="46"/>
    </location>
</feature>
<feature type="compositionally biased region" description="Basic and acidic residues" evidence="1">
    <location>
        <begin position="145"/>
        <end position="156"/>
    </location>
</feature>
<name>A0ABP9ZDB6_9FUNG</name>
<dbReference type="Proteomes" id="UP001473302">
    <property type="component" value="Unassembled WGS sequence"/>
</dbReference>
<dbReference type="EMBL" id="BAABUK010000038">
    <property type="protein sequence ID" value="GAA5817118.1"/>
    <property type="molecule type" value="Genomic_DNA"/>
</dbReference>
<accession>A0ABP9ZDB6</accession>
<gene>
    <name evidence="2" type="ORF">MFLAVUS_010658</name>
</gene>
<proteinExistence type="predicted"/>
<evidence type="ECO:0000313" key="2">
    <source>
        <dbReference type="EMBL" id="GAA5817118.1"/>
    </source>
</evidence>
<sequence>MSSKNTRKEISSRPSLIPRRTDTKVSSQSSLPIPKCTSKDNGEKNKSYYQGVRETYYQTKERLQRKYPNRTDKKELKKPQEKVTATVCDPPSLRLPPPTKEFYDTSFLDFVSDIINKHQQEEYKINTDNDDRNHETDIYDDDESRVEKPRREADPTKRVERINLPIESPINLLGMGNEEDLVGFELDFDSIVIDCLDEECEKVDDLKLIDQLHVPNTEDNTVENNSSKDHVEISELGKSFFSNDFSWLCFDSEDEFVRFKLDCEKKGLGSLFEEPDPNHSLLQMERVLVEGSFMSPIRINKTKPIYHKSPKITETSSDEIENVTAKNLNKDLGEQNKNDISSNQTKSNNNNEEKITRVTDVNTYEENSSIIEIEKHILRSSTPTKAISVVSNRAADKEVPSKDHFDYYADCRGSAHASSYKPQI</sequence>
<organism evidence="2 3">
    <name type="scientific">Mucor flavus</name>
    <dbReference type="NCBI Taxonomy" id="439312"/>
    <lineage>
        <taxon>Eukaryota</taxon>
        <taxon>Fungi</taxon>
        <taxon>Fungi incertae sedis</taxon>
        <taxon>Mucoromycota</taxon>
        <taxon>Mucoromycotina</taxon>
        <taxon>Mucoromycetes</taxon>
        <taxon>Mucorales</taxon>
        <taxon>Mucorineae</taxon>
        <taxon>Mucoraceae</taxon>
        <taxon>Mucor</taxon>
    </lineage>
</organism>
<protein>
    <submittedName>
        <fullName evidence="2">Uncharacterized protein</fullName>
    </submittedName>
</protein>
<evidence type="ECO:0000256" key="1">
    <source>
        <dbReference type="SAM" id="MobiDB-lite"/>
    </source>
</evidence>
<reference evidence="2 3" key="1">
    <citation type="submission" date="2024-04" db="EMBL/GenBank/DDBJ databases">
        <title>genome sequences of Mucor flavus KT1a and Helicostylum pulchrum KT1b strains isolated from the surface of a dry-aged beef.</title>
        <authorList>
            <person name="Toyotome T."/>
            <person name="Hosono M."/>
            <person name="Torimaru M."/>
            <person name="Fukuda K."/>
            <person name="Mikami N."/>
        </authorList>
    </citation>
    <scope>NUCLEOTIDE SEQUENCE [LARGE SCALE GENOMIC DNA]</scope>
    <source>
        <strain evidence="2 3">KT1a</strain>
    </source>
</reference>
<keyword evidence="3" id="KW-1185">Reference proteome</keyword>
<feature type="region of interest" description="Disordered" evidence="1">
    <location>
        <begin position="329"/>
        <end position="355"/>
    </location>
</feature>
<evidence type="ECO:0000313" key="3">
    <source>
        <dbReference type="Proteomes" id="UP001473302"/>
    </source>
</evidence>
<feature type="compositionally biased region" description="Basic and acidic residues" evidence="1">
    <location>
        <begin position="1"/>
        <end position="11"/>
    </location>
</feature>
<feature type="compositionally biased region" description="Polar residues" evidence="1">
    <location>
        <begin position="338"/>
        <end position="350"/>
    </location>
</feature>